<evidence type="ECO:0000313" key="3">
    <source>
        <dbReference type="Proteomes" id="UP000094313"/>
    </source>
</evidence>
<evidence type="ECO:0008006" key="4">
    <source>
        <dbReference type="Google" id="ProtNLM"/>
    </source>
</evidence>
<keyword evidence="1" id="KW-0732">Signal</keyword>
<gene>
    <name evidence="2" type="ORF">BFS30_13870</name>
</gene>
<organism evidence="2 3">
    <name type="scientific">Pedobacter steynii</name>
    <dbReference type="NCBI Taxonomy" id="430522"/>
    <lineage>
        <taxon>Bacteria</taxon>
        <taxon>Pseudomonadati</taxon>
        <taxon>Bacteroidota</taxon>
        <taxon>Sphingobacteriia</taxon>
        <taxon>Sphingobacteriales</taxon>
        <taxon>Sphingobacteriaceae</taxon>
        <taxon>Pedobacter</taxon>
    </lineage>
</organism>
<dbReference type="Proteomes" id="UP000094313">
    <property type="component" value="Chromosome"/>
</dbReference>
<dbReference type="KEGG" id="psty:BFS30_13870"/>
<proteinExistence type="predicted"/>
<reference evidence="2 3" key="1">
    <citation type="submission" date="2016-08" db="EMBL/GenBank/DDBJ databases">
        <authorList>
            <person name="Seilhamer J.J."/>
        </authorList>
    </citation>
    <scope>NUCLEOTIDE SEQUENCE [LARGE SCALE GENOMIC DNA]</scope>
    <source>
        <strain evidence="2 3">DX4</strain>
    </source>
</reference>
<dbReference type="EMBL" id="CP017141">
    <property type="protein sequence ID" value="AOM78159.1"/>
    <property type="molecule type" value="Genomic_DNA"/>
</dbReference>
<name>A0A1D7QHT3_9SPHI</name>
<dbReference type="RefSeq" id="WP_069379824.1">
    <property type="nucleotide sequence ID" value="NZ_CP017141.1"/>
</dbReference>
<feature type="chain" id="PRO_5009098613" description="Sensor of ECF-type sigma factor" evidence="1">
    <location>
        <begin position="20"/>
        <end position="150"/>
    </location>
</feature>
<evidence type="ECO:0000256" key="1">
    <source>
        <dbReference type="SAM" id="SignalP"/>
    </source>
</evidence>
<accession>A0A1D7QHT3</accession>
<sequence>MKNIIIIAFLFLLPFFASAQRGGHRSPEIEAFKISYLTEKMDLSEDEAKIFWPIYNEFQKEQTALNKERNQNMISFRKIPEIENLSDTEVQTLIMNELNFKQRSLAIEKKYYYKLKSNLPIKVIGKYYRAQETFKRELLSRYKKGGPERN</sequence>
<dbReference type="AlphaFoldDB" id="A0A1D7QHT3"/>
<protein>
    <recommendedName>
        <fullName evidence="4">Sensor of ECF-type sigma factor</fullName>
    </recommendedName>
</protein>
<feature type="signal peptide" evidence="1">
    <location>
        <begin position="1"/>
        <end position="19"/>
    </location>
</feature>
<keyword evidence="3" id="KW-1185">Reference proteome</keyword>
<evidence type="ECO:0000313" key="2">
    <source>
        <dbReference type="EMBL" id="AOM78159.1"/>
    </source>
</evidence>
<dbReference type="OrthoDB" id="675330at2"/>